<dbReference type="Pfam" id="PF05757">
    <property type="entry name" value="PsbQ"/>
    <property type="match status" value="1"/>
</dbReference>
<dbReference type="GO" id="GO:0015979">
    <property type="term" value="P:photosynthesis"/>
    <property type="evidence" value="ECO:0007669"/>
    <property type="project" value="InterPro"/>
</dbReference>
<dbReference type="GO" id="GO:0019898">
    <property type="term" value="C:extrinsic component of membrane"/>
    <property type="evidence" value="ECO:0007669"/>
    <property type="project" value="InterPro"/>
</dbReference>
<dbReference type="SUPFAM" id="SSF101112">
    <property type="entry name" value="Oxygen-evolving enhancer protein 3"/>
    <property type="match status" value="1"/>
</dbReference>
<evidence type="ECO:0000256" key="1">
    <source>
        <dbReference type="ARBA" id="ARBA00004370"/>
    </source>
</evidence>
<dbReference type="Gene3D" id="1.20.120.290">
    <property type="entry name" value="Oxygen-evolving enhancer protein 3 (PsbQ), four-helix up-down bundle"/>
    <property type="match status" value="1"/>
</dbReference>
<keyword evidence="2" id="KW-0793">Thylakoid</keyword>
<dbReference type="InterPro" id="IPR008797">
    <property type="entry name" value="PSII_PsbQ"/>
</dbReference>
<proteinExistence type="predicted"/>
<dbReference type="GO" id="GO:0009523">
    <property type="term" value="C:photosystem II"/>
    <property type="evidence" value="ECO:0007669"/>
    <property type="project" value="InterPro"/>
</dbReference>
<organism evidence="5">
    <name type="scientific">Helicotheca tamesis</name>
    <dbReference type="NCBI Taxonomy" id="374047"/>
    <lineage>
        <taxon>Eukaryota</taxon>
        <taxon>Sar</taxon>
        <taxon>Stramenopiles</taxon>
        <taxon>Ochrophyta</taxon>
        <taxon>Bacillariophyta</taxon>
        <taxon>Mediophyceae</taxon>
        <taxon>Lithodesmiophycidae</taxon>
        <taxon>Lithodesmiales</taxon>
        <taxon>Lithodesmiaceae</taxon>
        <taxon>Helicotheca</taxon>
    </lineage>
</organism>
<dbReference type="EMBL" id="HBGV01020341">
    <property type="protein sequence ID" value="CAD9520824.1"/>
    <property type="molecule type" value="Transcribed_RNA"/>
</dbReference>
<feature type="signal peptide" evidence="4">
    <location>
        <begin position="1"/>
        <end position="21"/>
    </location>
</feature>
<evidence type="ECO:0000313" key="5">
    <source>
        <dbReference type="EMBL" id="CAD9520824.1"/>
    </source>
</evidence>
<accession>A0A7S2IIV0</accession>
<protein>
    <submittedName>
        <fullName evidence="5">Uncharacterized protein</fullName>
    </submittedName>
</protein>
<keyword evidence="3" id="KW-0472">Membrane</keyword>
<name>A0A7S2IIV0_9STRA</name>
<reference evidence="5" key="1">
    <citation type="submission" date="2021-01" db="EMBL/GenBank/DDBJ databases">
        <authorList>
            <person name="Corre E."/>
            <person name="Pelletier E."/>
            <person name="Niang G."/>
            <person name="Scheremetjew M."/>
            <person name="Finn R."/>
            <person name="Kale V."/>
            <person name="Holt S."/>
            <person name="Cochrane G."/>
            <person name="Meng A."/>
            <person name="Brown T."/>
            <person name="Cohen L."/>
        </authorList>
    </citation>
    <scope>NUCLEOTIDE SEQUENCE</scope>
    <source>
        <strain evidence="5">CCMP826</strain>
    </source>
</reference>
<dbReference type="InterPro" id="IPR023222">
    <property type="entry name" value="PsbQ-like_dom_sf"/>
</dbReference>
<comment type="subcellular location">
    <subcellularLocation>
        <location evidence="1">Membrane</location>
    </subcellularLocation>
</comment>
<evidence type="ECO:0000256" key="4">
    <source>
        <dbReference type="SAM" id="SignalP"/>
    </source>
</evidence>
<gene>
    <name evidence="5" type="ORF">HTAM1171_LOCUS12690</name>
</gene>
<evidence type="ECO:0000256" key="2">
    <source>
        <dbReference type="ARBA" id="ARBA00023078"/>
    </source>
</evidence>
<keyword evidence="4" id="KW-0732">Signal</keyword>
<feature type="chain" id="PRO_5030794752" evidence="4">
    <location>
        <begin position="22"/>
        <end position="216"/>
    </location>
</feature>
<evidence type="ECO:0000256" key="3">
    <source>
        <dbReference type="ARBA" id="ARBA00023136"/>
    </source>
</evidence>
<dbReference type="AlphaFoldDB" id="A0A7S2IIV0"/>
<dbReference type="GO" id="GO:0005509">
    <property type="term" value="F:calcium ion binding"/>
    <property type="evidence" value="ECO:0007669"/>
    <property type="project" value="InterPro"/>
</dbReference>
<sequence length="216" mass="23128">MLRSVLVLLFASVVPSAFVNSFQTAVSLQPTTKGRTQTVLNATPKSLNDDTTRRSFLGISTTFATAFLSNINPASAKYGDSTNIELPSYIDFLIEKNNAGKIDQDKVLYKGADPVVLLKRLQEANTRLKEIPPLAADKKWSQIQGIVTGPLGTLSQTLNQIATPDSSAKVKDEAKKLKTVVIDIGQAASKKNGDACVAKAEQASAGLDSFVRAAFQ</sequence>